<dbReference type="AlphaFoldDB" id="A0A1G2HR63"/>
<evidence type="ECO:0000256" key="2">
    <source>
        <dbReference type="SAM" id="Phobius"/>
    </source>
</evidence>
<feature type="compositionally biased region" description="Basic and acidic residues" evidence="1">
    <location>
        <begin position="167"/>
        <end position="182"/>
    </location>
</feature>
<dbReference type="EMBL" id="MHOM01000024">
    <property type="protein sequence ID" value="OGZ64388.1"/>
    <property type="molecule type" value="Genomic_DNA"/>
</dbReference>
<keyword evidence="2" id="KW-1133">Transmembrane helix</keyword>
<feature type="compositionally biased region" description="Basic and acidic residues" evidence="1">
    <location>
        <begin position="118"/>
        <end position="132"/>
    </location>
</feature>
<gene>
    <name evidence="3" type="ORF">A2812_03195</name>
</gene>
<evidence type="ECO:0000313" key="4">
    <source>
        <dbReference type="Proteomes" id="UP000177190"/>
    </source>
</evidence>
<protein>
    <submittedName>
        <fullName evidence="3">Uncharacterized protein</fullName>
    </submittedName>
</protein>
<feature type="compositionally biased region" description="Basic and acidic residues" evidence="1">
    <location>
        <begin position="314"/>
        <end position="338"/>
    </location>
</feature>
<evidence type="ECO:0000313" key="3">
    <source>
        <dbReference type="EMBL" id="OGZ64388.1"/>
    </source>
</evidence>
<evidence type="ECO:0000256" key="1">
    <source>
        <dbReference type="SAM" id="MobiDB-lite"/>
    </source>
</evidence>
<feature type="transmembrane region" description="Helical" evidence="2">
    <location>
        <begin position="14"/>
        <end position="36"/>
    </location>
</feature>
<dbReference type="STRING" id="1802200.A2812_03195"/>
<feature type="region of interest" description="Disordered" evidence="1">
    <location>
        <begin position="113"/>
        <end position="232"/>
    </location>
</feature>
<feature type="region of interest" description="Disordered" evidence="1">
    <location>
        <begin position="313"/>
        <end position="355"/>
    </location>
</feature>
<keyword evidence="2" id="KW-0472">Membrane</keyword>
<accession>A0A1G2HR63</accession>
<comment type="caution">
    <text evidence="3">The sequence shown here is derived from an EMBL/GenBank/DDBJ whole genome shotgun (WGS) entry which is preliminary data.</text>
</comment>
<organism evidence="3 4">
    <name type="scientific">Candidatus Staskawiczbacteria bacterium RIFCSPHIGHO2_01_FULL_36_16</name>
    <dbReference type="NCBI Taxonomy" id="1802200"/>
    <lineage>
        <taxon>Bacteria</taxon>
        <taxon>Candidatus Staskawicziibacteriota</taxon>
    </lineage>
</organism>
<reference evidence="3 4" key="1">
    <citation type="journal article" date="2016" name="Nat. Commun.">
        <title>Thousands of microbial genomes shed light on interconnected biogeochemical processes in an aquifer system.</title>
        <authorList>
            <person name="Anantharaman K."/>
            <person name="Brown C.T."/>
            <person name="Hug L.A."/>
            <person name="Sharon I."/>
            <person name="Castelle C.J."/>
            <person name="Probst A.J."/>
            <person name="Thomas B.C."/>
            <person name="Singh A."/>
            <person name="Wilkins M.J."/>
            <person name="Karaoz U."/>
            <person name="Brodie E.L."/>
            <person name="Williams K.H."/>
            <person name="Hubbard S.S."/>
            <person name="Banfield J.F."/>
        </authorList>
    </citation>
    <scope>NUCLEOTIDE SEQUENCE [LARGE SCALE GENOMIC DNA]</scope>
</reference>
<sequence length="460" mass="51867">MPIDFPFLKNPENLLFLFIILLAGLIVFFIIFFVTVKFFKLLKRLFVPLLNAKEKSEKPKSSLTESPKENINMPRQRVMGGYSFKNVSSITDSLKDEKKDVVKIEREKETASAAQGLEKLKSSHSPAEEPSKLSKLPKINDGNQENEDDYKKIEIPRRKRFESAGQTEEKEFGTSEKTKEETASVSSAGEKIYQPGDESEKNTLKSKSSSFSSGSGGAGKGQPKNNIIGRNPSVISNKIIAPPIKNIEKNIETIEKKSGIKESDLSSIAAKGIDSYKLNISEDLKAQPGAKEIPLYEKPDVLNNDLKWTSNPTERLREELKRERSEPTARNFVKEQEKTSVFGDKSAKERHSLSGASKKQSDNYFFGDKSEVSRIDLRQKLRKDVNIWRAQKQAGLNLSPIERVKLEKEVFSQALGRNISKTDLKWGVKKLNQKMLNAKDISEKGKLRKEIKFLKKIGGI</sequence>
<keyword evidence="2" id="KW-0812">Transmembrane</keyword>
<dbReference type="Proteomes" id="UP000177190">
    <property type="component" value="Unassembled WGS sequence"/>
</dbReference>
<name>A0A1G2HR63_9BACT</name>
<proteinExistence type="predicted"/>